<keyword evidence="2" id="KW-1185">Reference proteome</keyword>
<evidence type="ECO:0000313" key="2">
    <source>
        <dbReference type="Proteomes" id="UP000828390"/>
    </source>
</evidence>
<organism evidence="1 2">
    <name type="scientific">Dreissena polymorpha</name>
    <name type="common">Zebra mussel</name>
    <name type="synonym">Mytilus polymorpha</name>
    <dbReference type="NCBI Taxonomy" id="45954"/>
    <lineage>
        <taxon>Eukaryota</taxon>
        <taxon>Metazoa</taxon>
        <taxon>Spiralia</taxon>
        <taxon>Lophotrochozoa</taxon>
        <taxon>Mollusca</taxon>
        <taxon>Bivalvia</taxon>
        <taxon>Autobranchia</taxon>
        <taxon>Heteroconchia</taxon>
        <taxon>Euheterodonta</taxon>
        <taxon>Imparidentia</taxon>
        <taxon>Neoheterodontei</taxon>
        <taxon>Myida</taxon>
        <taxon>Dreissenoidea</taxon>
        <taxon>Dreissenidae</taxon>
        <taxon>Dreissena</taxon>
    </lineage>
</organism>
<evidence type="ECO:0000313" key="1">
    <source>
        <dbReference type="EMBL" id="KAH3870355.1"/>
    </source>
</evidence>
<name>A0A9D4M5V2_DREPO</name>
<dbReference type="Proteomes" id="UP000828390">
    <property type="component" value="Unassembled WGS sequence"/>
</dbReference>
<comment type="caution">
    <text evidence="1">The sequence shown here is derived from an EMBL/GenBank/DDBJ whole genome shotgun (WGS) entry which is preliminary data.</text>
</comment>
<reference evidence="1" key="2">
    <citation type="submission" date="2020-11" db="EMBL/GenBank/DDBJ databases">
        <authorList>
            <person name="McCartney M.A."/>
            <person name="Auch B."/>
            <person name="Kono T."/>
            <person name="Mallez S."/>
            <person name="Becker A."/>
            <person name="Gohl D.M."/>
            <person name="Silverstein K.A.T."/>
            <person name="Koren S."/>
            <person name="Bechman K.B."/>
            <person name="Herman A."/>
            <person name="Abrahante J.E."/>
            <person name="Garbe J."/>
        </authorList>
    </citation>
    <scope>NUCLEOTIDE SEQUENCE</scope>
    <source>
        <strain evidence="1">Duluth1</strain>
        <tissue evidence="1">Whole animal</tissue>
    </source>
</reference>
<dbReference type="EMBL" id="JAIWYP010000002">
    <property type="protein sequence ID" value="KAH3870355.1"/>
    <property type="molecule type" value="Genomic_DNA"/>
</dbReference>
<accession>A0A9D4M5V2</accession>
<gene>
    <name evidence="1" type="ORF">DPMN_033537</name>
</gene>
<protein>
    <submittedName>
        <fullName evidence="1">Uncharacterized protein</fullName>
    </submittedName>
</protein>
<proteinExistence type="predicted"/>
<dbReference type="AlphaFoldDB" id="A0A9D4M5V2"/>
<reference evidence="1" key="1">
    <citation type="journal article" date="2019" name="bioRxiv">
        <title>The Genome of the Zebra Mussel, Dreissena polymorpha: A Resource for Invasive Species Research.</title>
        <authorList>
            <person name="McCartney M.A."/>
            <person name="Auch B."/>
            <person name="Kono T."/>
            <person name="Mallez S."/>
            <person name="Zhang Y."/>
            <person name="Obille A."/>
            <person name="Becker A."/>
            <person name="Abrahante J.E."/>
            <person name="Garbe J."/>
            <person name="Badalamenti J.P."/>
            <person name="Herman A."/>
            <person name="Mangelson H."/>
            <person name="Liachko I."/>
            <person name="Sullivan S."/>
            <person name="Sone E.D."/>
            <person name="Koren S."/>
            <person name="Silverstein K.A.T."/>
            <person name="Beckman K.B."/>
            <person name="Gohl D.M."/>
        </authorList>
    </citation>
    <scope>NUCLEOTIDE SEQUENCE</scope>
    <source>
        <strain evidence="1">Duluth1</strain>
        <tissue evidence="1">Whole animal</tissue>
    </source>
</reference>
<sequence>MHDGTRLINTDARRRTHIRPSSGDVVKPPSTYGQLPFRLANLRSLQENLLRVTLVPIATNTLQLLTELF</sequence>